<evidence type="ECO:0000313" key="2">
    <source>
        <dbReference type="Proteomes" id="UP000016480"/>
    </source>
</evidence>
<protein>
    <submittedName>
        <fullName evidence="1">Uncharacterized protein</fullName>
    </submittedName>
</protein>
<gene>
    <name evidence="1" type="ORF">PRUB_a6017</name>
</gene>
<name>A0A8T0C2M1_9GAMM</name>
<accession>A0A8T0C2M1</accession>
<reference evidence="1 2" key="1">
    <citation type="journal article" date="2012" name="J. Bacteriol.">
        <title>Genome sequence of the cycloprodigiosin-producing bacterial strain Pseudoalteromonas rubra ATCC 29570(T).</title>
        <authorList>
            <person name="Xie B.B."/>
            <person name="Shu Y.L."/>
            <person name="Qin Q.L."/>
            <person name="Rong J.C."/>
            <person name="Zhang X.Y."/>
            <person name="Chen X.L."/>
            <person name="Zhou B.C."/>
            <person name="Zhang Y.Z."/>
        </authorList>
    </citation>
    <scope>NUCLEOTIDE SEQUENCE [LARGE SCALE GENOMIC DNA]</scope>
    <source>
        <strain evidence="1 2">DSM 6842</strain>
    </source>
</reference>
<dbReference type="EMBL" id="AHCD03000043">
    <property type="protein sequence ID" value="KAF7783516.1"/>
    <property type="molecule type" value="Genomic_DNA"/>
</dbReference>
<comment type="caution">
    <text evidence="1">The sequence shown here is derived from an EMBL/GenBank/DDBJ whole genome shotgun (WGS) entry which is preliminary data.</text>
</comment>
<evidence type="ECO:0000313" key="1">
    <source>
        <dbReference type="EMBL" id="KAF7783516.1"/>
    </source>
</evidence>
<organism evidence="1 2">
    <name type="scientific">Pseudoalteromonas rubra</name>
    <dbReference type="NCBI Taxonomy" id="43658"/>
    <lineage>
        <taxon>Bacteria</taxon>
        <taxon>Pseudomonadati</taxon>
        <taxon>Pseudomonadota</taxon>
        <taxon>Gammaproteobacteria</taxon>
        <taxon>Alteromonadales</taxon>
        <taxon>Pseudoalteromonadaceae</taxon>
        <taxon>Pseudoalteromonas</taxon>
    </lineage>
</organism>
<dbReference type="AlphaFoldDB" id="A0A8T0C2M1"/>
<proteinExistence type="predicted"/>
<sequence>MNYQYPDELEFFDRGFGYSDEYDHDEGMFSFILPL</sequence>
<dbReference type="Proteomes" id="UP000016480">
    <property type="component" value="Unassembled WGS sequence"/>
</dbReference>